<dbReference type="GO" id="GO:0005524">
    <property type="term" value="F:ATP binding"/>
    <property type="evidence" value="ECO:0007669"/>
    <property type="project" value="UniProtKB-KW"/>
</dbReference>
<evidence type="ECO:0000313" key="9">
    <source>
        <dbReference type="Proteomes" id="UP000674318"/>
    </source>
</evidence>
<dbReference type="AlphaFoldDB" id="A0A836LHA2"/>
<keyword evidence="5" id="KW-0067">ATP-binding</keyword>
<organism evidence="8 9">
    <name type="scientific">Porcisia hertigi</name>
    <dbReference type="NCBI Taxonomy" id="2761500"/>
    <lineage>
        <taxon>Eukaryota</taxon>
        <taxon>Discoba</taxon>
        <taxon>Euglenozoa</taxon>
        <taxon>Kinetoplastea</taxon>
        <taxon>Metakinetoplastina</taxon>
        <taxon>Trypanosomatida</taxon>
        <taxon>Trypanosomatidae</taxon>
        <taxon>Leishmaniinae</taxon>
        <taxon>Porcisia</taxon>
    </lineage>
</organism>
<dbReference type="EMBL" id="JAFJZO010000027">
    <property type="protein sequence ID" value="KAG5501563.1"/>
    <property type="molecule type" value="Genomic_DNA"/>
</dbReference>
<dbReference type="PANTHER" id="PTHR45800:SF11">
    <property type="entry name" value="PHOSPHATIDYLINOSITOL 3-KINASE-RELATED PROTEIN KINASE"/>
    <property type="match status" value="1"/>
</dbReference>
<feature type="region of interest" description="Disordered" evidence="6">
    <location>
        <begin position="93"/>
        <end position="122"/>
    </location>
</feature>
<dbReference type="OrthoDB" id="267514at2759"/>
<feature type="region of interest" description="Disordered" evidence="6">
    <location>
        <begin position="342"/>
        <end position="365"/>
    </location>
</feature>
<keyword evidence="4" id="KW-0418">Kinase</keyword>
<dbReference type="PANTHER" id="PTHR45800">
    <property type="entry name" value="PHOSPHATIDYLINOSITOL 4-KINASE GAMMA"/>
    <property type="match status" value="1"/>
</dbReference>
<gene>
    <name evidence="8" type="ORF">JKF63_03393</name>
</gene>
<proteinExistence type="inferred from homology"/>
<keyword evidence="2" id="KW-0808">Transferase</keyword>
<evidence type="ECO:0000256" key="2">
    <source>
        <dbReference type="ARBA" id="ARBA00022679"/>
    </source>
</evidence>
<sequence>MPGSCTSRRVAESEAGGLSATLTFINTTDRGGPVCNCSGGLLSLFHSSRELDLTSFDVSCEDERGAKGDRSDAFDIALHAKLPTSIYGTTLDTATDYSGSSKTGSGSYSLREDVPQREDRHSLGADAAATPAAGMTPPSSAAFLSTLLSSDQPIGREPRSALMQYESSSTRPCSRKCPAHVDPTCTDLHSRDGPMTRITATRALSTGSLPSSYVLGFECHSITSSSDRSGVRSISLSPRQCCSDSRCSPREYWTMTPSLRGVNEILMQSASASNKASLFHQALALLQVWGSPLSLELHGNSAGGTYMVRLARPPLSSVAATVVTTSDDSLGPVVAVFKPRDEEIGQESNPHANRKSSCAEVFSPGSGSRREVLAYRLDHGHNAGVPPTVEVESTYWTRASVATAKGVGECGVPDWNSAACTVCSMPGGMGAPDNGGFHGQYTNVTVGRGRGAVDDESTATRAAAAAAASTHSQIGSLQLFVSGCQEAADILPGHFDVDEVHALAIFDIRTLNGDRHGGNVLVCNAHRRSSGPMHSMEHHPVRASLATTTEKSGAATSSSGSPTDARFSPEMLTPATKVKDSAPHLIPIDHSYICPSGYSDPDYEWLSWPQSKLPFSPRNLDYIAALDAESDAELVRSALLAPSGADIDDISTLRQSTGCCDWEAARGMPEVALASLMSDDVQFSRAVMQGSAAACSPAVEGEASAELTTHHPPPRGGGQCATATSSIEFRMPSPVQTMLAQRAVEATTTTTTTAASTPQSVMKATQKKSIITSSAEASSVLLPTQTWGTVTSELPIKVKRGEILKTEELHQGFSSIRTDAMASAWLSSSSPCSSTSTSTSQALRTRTRQHVSAPVTYDRDAANMAAEMMRCTTRLLQIAALEFHMTAYEIGSLCRRPRLAQASLMEEVLEEARDYVTWELVWSKFDDVVRQRLARHGGPGQ</sequence>
<dbReference type="InterPro" id="IPR000403">
    <property type="entry name" value="PI3/4_kinase_cat_dom"/>
</dbReference>
<dbReference type="InterPro" id="IPR044571">
    <property type="entry name" value="P4KG1-8"/>
</dbReference>
<feature type="region of interest" description="Disordered" evidence="6">
    <location>
        <begin position="831"/>
        <end position="851"/>
    </location>
</feature>
<dbReference type="GeneID" id="94289473"/>
<feature type="compositionally biased region" description="Low complexity" evidence="6">
    <location>
        <begin position="97"/>
        <end position="109"/>
    </location>
</feature>
<evidence type="ECO:0000256" key="6">
    <source>
        <dbReference type="SAM" id="MobiDB-lite"/>
    </source>
</evidence>
<feature type="compositionally biased region" description="Low complexity" evidence="6">
    <location>
        <begin position="831"/>
        <end position="840"/>
    </location>
</feature>
<reference evidence="8 9" key="1">
    <citation type="submission" date="2021-02" db="EMBL/GenBank/DDBJ databases">
        <title>Porcisia hertigi Genome sequencing and assembly.</title>
        <authorList>
            <person name="Almutairi H."/>
            <person name="Gatherer D."/>
        </authorList>
    </citation>
    <scope>NUCLEOTIDE SEQUENCE [LARGE SCALE GENOMIC DNA]</scope>
    <source>
        <strain evidence="8 9">C119</strain>
    </source>
</reference>
<keyword evidence="3" id="KW-0547">Nucleotide-binding</keyword>
<comment type="caution">
    <text evidence="8">The sequence shown here is derived from an EMBL/GenBank/DDBJ whole genome shotgun (WGS) entry which is preliminary data.</text>
</comment>
<protein>
    <recommendedName>
        <fullName evidence="7">PI3K/PI4K catalytic domain-containing protein</fullName>
    </recommendedName>
</protein>
<dbReference type="RefSeq" id="XP_067756186.1">
    <property type="nucleotide sequence ID" value="XM_067899396.1"/>
</dbReference>
<feature type="compositionally biased region" description="Low complexity" evidence="6">
    <location>
        <begin position="546"/>
        <end position="565"/>
    </location>
</feature>
<accession>A0A836LHA2</accession>
<evidence type="ECO:0000259" key="7">
    <source>
        <dbReference type="Pfam" id="PF00454"/>
    </source>
</evidence>
<dbReference type="Proteomes" id="UP000674318">
    <property type="component" value="Unassembled WGS sequence"/>
</dbReference>
<comment type="similarity">
    <text evidence="1">Belongs to the PI3/PI4-kinase family. Type II PI4K subfamily.</text>
</comment>
<feature type="domain" description="PI3K/PI4K catalytic" evidence="7">
    <location>
        <begin position="333"/>
        <end position="638"/>
    </location>
</feature>
<evidence type="ECO:0000256" key="5">
    <source>
        <dbReference type="ARBA" id="ARBA00022840"/>
    </source>
</evidence>
<feature type="compositionally biased region" description="Basic and acidic residues" evidence="6">
    <location>
        <begin position="110"/>
        <end position="122"/>
    </location>
</feature>
<feature type="region of interest" description="Disordered" evidence="6">
    <location>
        <begin position="529"/>
        <end position="567"/>
    </location>
</feature>
<dbReference type="GO" id="GO:0016301">
    <property type="term" value="F:kinase activity"/>
    <property type="evidence" value="ECO:0007669"/>
    <property type="project" value="UniProtKB-KW"/>
</dbReference>
<evidence type="ECO:0000313" key="8">
    <source>
        <dbReference type="EMBL" id="KAG5501563.1"/>
    </source>
</evidence>
<dbReference type="Pfam" id="PF00454">
    <property type="entry name" value="PI3_PI4_kinase"/>
    <property type="match status" value="1"/>
</dbReference>
<feature type="region of interest" description="Disordered" evidence="6">
    <location>
        <begin position="703"/>
        <end position="722"/>
    </location>
</feature>
<keyword evidence="9" id="KW-1185">Reference proteome</keyword>
<evidence type="ECO:0000256" key="1">
    <source>
        <dbReference type="ARBA" id="ARBA00008941"/>
    </source>
</evidence>
<evidence type="ECO:0000256" key="4">
    <source>
        <dbReference type="ARBA" id="ARBA00022777"/>
    </source>
</evidence>
<dbReference type="KEGG" id="phet:94289473"/>
<name>A0A836LHA2_9TRYP</name>
<evidence type="ECO:0000256" key="3">
    <source>
        <dbReference type="ARBA" id="ARBA00022741"/>
    </source>
</evidence>